<keyword evidence="3" id="KW-1185">Reference proteome</keyword>
<evidence type="ECO:0000256" key="1">
    <source>
        <dbReference type="SAM" id="MobiDB-lite"/>
    </source>
</evidence>
<gene>
    <name evidence="2" type="ORF">FC32_GL001274</name>
</gene>
<name>A0A0R1TYS0_9LACO</name>
<organism evidence="2 3">
    <name type="scientific">Ligilactobacillus apodemi DSM 16634 = JCM 16172</name>
    <dbReference type="NCBI Taxonomy" id="1423724"/>
    <lineage>
        <taxon>Bacteria</taxon>
        <taxon>Bacillati</taxon>
        <taxon>Bacillota</taxon>
        <taxon>Bacilli</taxon>
        <taxon>Lactobacillales</taxon>
        <taxon>Lactobacillaceae</taxon>
        <taxon>Ligilactobacillus</taxon>
    </lineage>
</organism>
<evidence type="ECO:0000313" key="2">
    <source>
        <dbReference type="EMBL" id="KRL84003.1"/>
    </source>
</evidence>
<dbReference type="RefSeq" id="WP_025087914.1">
    <property type="nucleotide sequence ID" value="NZ_AZFT01000053.1"/>
</dbReference>
<evidence type="ECO:0008006" key="4">
    <source>
        <dbReference type="Google" id="ProtNLM"/>
    </source>
</evidence>
<dbReference type="InterPro" id="IPR006428">
    <property type="entry name" value="Portal_SPP1-type"/>
</dbReference>
<proteinExistence type="predicted"/>
<dbReference type="PATRIC" id="fig|1423724.4.peg.1330"/>
<reference evidence="2 3" key="1">
    <citation type="journal article" date="2015" name="Genome Announc.">
        <title>Expanding the biotechnology potential of lactobacilli through comparative genomics of 213 strains and associated genera.</title>
        <authorList>
            <person name="Sun Z."/>
            <person name="Harris H.M."/>
            <person name="McCann A."/>
            <person name="Guo C."/>
            <person name="Argimon S."/>
            <person name="Zhang W."/>
            <person name="Yang X."/>
            <person name="Jeffery I.B."/>
            <person name="Cooney J.C."/>
            <person name="Kagawa T.F."/>
            <person name="Liu W."/>
            <person name="Song Y."/>
            <person name="Salvetti E."/>
            <person name="Wrobel A."/>
            <person name="Rasinkangas P."/>
            <person name="Parkhill J."/>
            <person name="Rea M.C."/>
            <person name="O'Sullivan O."/>
            <person name="Ritari J."/>
            <person name="Douillard F.P."/>
            <person name="Paul Ross R."/>
            <person name="Yang R."/>
            <person name="Briner A.E."/>
            <person name="Felis G.E."/>
            <person name="de Vos W.M."/>
            <person name="Barrangou R."/>
            <person name="Klaenhammer T.R."/>
            <person name="Caufield P.W."/>
            <person name="Cui Y."/>
            <person name="Zhang H."/>
            <person name="O'Toole P.W."/>
        </authorList>
    </citation>
    <scope>NUCLEOTIDE SEQUENCE [LARGE SCALE GENOMIC DNA]</scope>
    <source>
        <strain evidence="2 3">DSM 16634</strain>
    </source>
</reference>
<dbReference type="NCBIfam" id="TIGR01538">
    <property type="entry name" value="portal_SPP1"/>
    <property type="match status" value="1"/>
</dbReference>
<dbReference type="eggNOG" id="ENOG502Z7Z6">
    <property type="taxonomic scope" value="Bacteria"/>
</dbReference>
<evidence type="ECO:0000313" key="3">
    <source>
        <dbReference type="Proteomes" id="UP000051324"/>
    </source>
</evidence>
<feature type="region of interest" description="Disordered" evidence="1">
    <location>
        <begin position="463"/>
        <end position="513"/>
    </location>
</feature>
<dbReference type="Pfam" id="PF05133">
    <property type="entry name" value="SPP1_portal"/>
    <property type="match status" value="1"/>
</dbReference>
<dbReference type="OrthoDB" id="3189403at2"/>
<dbReference type="Proteomes" id="UP000051324">
    <property type="component" value="Unassembled WGS sequence"/>
</dbReference>
<dbReference type="AlphaFoldDB" id="A0A0R1TYS0"/>
<accession>A0A0R1TYS0</accession>
<dbReference type="InterPro" id="IPR021145">
    <property type="entry name" value="Portal_protein_SPP1_Gp6-like"/>
</dbReference>
<feature type="compositionally biased region" description="Polar residues" evidence="1">
    <location>
        <begin position="474"/>
        <end position="491"/>
    </location>
</feature>
<feature type="compositionally biased region" description="Basic and acidic residues" evidence="1">
    <location>
        <begin position="492"/>
        <end position="513"/>
    </location>
</feature>
<protein>
    <recommendedName>
        <fullName evidence="4">Phage portal protein</fullName>
    </recommendedName>
</protein>
<comment type="caution">
    <text evidence="2">The sequence shown here is derived from an EMBL/GenBank/DDBJ whole genome shotgun (WGS) entry which is preliminary data.</text>
</comment>
<dbReference type="STRING" id="1423724.FC32_GL001274"/>
<sequence length="513" mass="58048">MDKVSEFEYGLGSNANKNSLFPFSVNSNIHYRVNSLDDLTDNNYETLTQMILHFITNQVPRLEVLDGYSKGRNAGIFSGDRRLDKNKADHRIAHNFGKLIAQFVAGYTTSVPLSYNLPDDNKLNDKLLEFNKANDIVTLDNELMYDVAKFGRAYDIQYKNDDGNKIKQANVFETFVIYDTTIERRPVAAVRIVEAGFSKDSVKSYQTILYTDKNIVYFKPSTFKNAALQEDHTDGHFYNGVPIVEYQSNKYRTSWYEDVLPLIDAYDQVESDTSNYMTDVINSLLVINGDFSTANTNVNELIKQIQQYGILGLQSGIDRNGNATSLDAKYISPEFDSAASESYKERIRKDIFNISNIPDMTDQNFAGNTTGVAMRYKIFGFEQAIGQTINAFKRSIANRCELLFNLESNLSVSKKEHSNVLVDYTPNLPYAVSEEVTMLIDAGVPISRKTLYDLTHFTTAETEESNLKAEEEQLQSSDKLSESFKQANNVNRLDDKEVRSNTTKESKNGDVDG</sequence>
<dbReference type="EMBL" id="AZFT01000053">
    <property type="protein sequence ID" value="KRL84003.1"/>
    <property type="molecule type" value="Genomic_DNA"/>
</dbReference>